<dbReference type="STRING" id="1838280.A6M21_04585"/>
<feature type="domain" description="XdhC- CoxI" evidence="1">
    <location>
        <begin position="12"/>
        <end position="77"/>
    </location>
</feature>
<sequence length="351" mass="37990">MKGLFDTCTRLLAGGEDVVTATIISRSGSAPRTAGTKMLVRRDGSFAGTIGGGLLEALVLEQAREVFQTGQAVIREFNLTGADAAGMDMICGGRLEVFVDFLSAGDPVNVEIFRTVSDLLRTGQRALLVTGLPSHAGDGARFNRCLLLKDGRQTGCSPDAGLAERLSPVFKSRYPQLVLLNEANFIAEPVNSPGTVYLFGAGHVAQQVARLTAMVDFRTVVLDDREEFANRQRFPLADEIIVPEDFNRCLKDLPISGDSYLVIVTRGHRYDLTVLAQALQTGACYIGMIGSRRKRDAIYRALRETGVTEEQLSGVHSPIGLSIEAETPEEIAVSIVAELIKVRGKLMYGQL</sequence>
<protein>
    <submittedName>
        <fullName evidence="3">Dehydrogenase</fullName>
    </submittedName>
</protein>
<proteinExistence type="predicted"/>
<dbReference type="Gene3D" id="3.40.50.720">
    <property type="entry name" value="NAD(P)-binding Rossmann-like Domain"/>
    <property type="match status" value="1"/>
</dbReference>
<evidence type="ECO:0000313" key="4">
    <source>
        <dbReference type="Proteomes" id="UP000078532"/>
    </source>
</evidence>
<dbReference type="NCBIfam" id="NF045664">
    <property type="entry name" value="XdhC_rel_AOR"/>
    <property type="match status" value="1"/>
</dbReference>
<evidence type="ECO:0000259" key="1">
    <source>
        <dbReference type="Pfam" id="PF02625"/>
    </source>
</evidence>
<dbReference type="RefSeq" id="WP_066666516.1">
    <property type="nucleotide sequence ID" value="NZ_LYVF01000047.1"/>
</dbReference>
<dbReference type="PANTHER" id="PTHR30388">
    <property type="entry name" value="ALDEHYDE OXIDOREDUCTASE MOLYBDENUM COFACTOR ASSEMBLY PROTEIN"/>
    <property type="match status" value="1"/>
</dbReference>
<dbReference type="Pfam" id="PF02625">
    <property type="entry name" value="XdhC_CoxI"/>
    <property type="match status" value="1"/>
</dbReference>
<reference evidence="3 4" key="1">
    <citation type="submission" date="2016-04" db="EMBL/GenBank/DDBJ databases">
        <authorList>
            <person name="Evans L.H."/>
            <person name="Alamgir A."/>
            <person name="Owens N."/>
            <person name="Weber N.D."/>
            <person name="Virtaneva K."/>
            <person name="Barbian K."/>
            <person name="Babar A."/>
            <person name="Rosenke K."/>
        </authorList>
    </citation>
    <scope>NUCLEOTIDE SEQUENCE [LARGE SCALE GENOMIC DNA]</scope>
    <source>
        <strain evidence="3 4">LMa1</strain>
    </source>
</reference>
<evidence type="ECO:0000259" key="2">
    <source>
        <dbReference type="Pfam" id="PF13478"/>
    </source>
</evidence>
<dbReference type="InterPro" id="IPR052698">
    <property type="entry name" value="MoCofactor_Util/Proc"/>
</dbReference>
<accession>A0A1B7LHK0</accession>
<dbReference type="InterPro" id="IPR003777">
    <property type="entry name" value="XdhC_CoxI"/>
</dbReference>
<feature type="domain" description="XdhC Rossmann" evidence="2">
    <location>
        <begin position="196"/>
        <end position="339"/>
    </location>
</feature>
<dbReference type="Pfam" id="PF13478">
    <property type="entry name" value="XdhC_C"/>
    <property type="match status" value="1"/>
</dbReference>
<evidence type="ECO:0000313" key="3">
    <source>
        <dbReference type="EMBL" id="OAT85776.1"/>
    </source>
</evidence>
<keyword evidence="4" id="KW-1185">Reference proteome</keyword>
<name>A0A1B7LHK0_9FIRM</name>
<dbReference type="OrthoDB" id="9773039at2"/>
<dbReference type="PANTHER" id="PTHR30388:SF6">
    <property type="entry name" value="XANTHINE DEHYDROGENASE SUBUNIT A-RELATED"/>
    <property type="match status" value="1"/>
</dbReference>
<gene>
    <name evidence="3" type="ORF">A6M21_04585</name>
</gene>
<organism evidence="3 4">
    <name type="scientific">Desulfotomaculum copahuensis</name>
    <dbReference type="NCBI Taxonomy" id="1838280"/>
    <lineage>
        <taxon>Bacteria</taxon>
        <taxon>Bacillati</taxon>
        <taxon>Bacillota</taxon>
        <taxon>Clostridia</taxon>
        <taxon>Eubacteriales</taxon>
        <taxon>Desulfotomaculaceae</taxon>
        <taxon>Desulfotomaculum</taxon>
    </lineage>
</organism>
<dbReference type="AlphaFoldDB" id="A0A1B7LHK0"/>
<dbReference type="EMBL" id="LYVF01000047">
    <property type="protein sequence ID" value="OAT85776.1"/>
    <property type="molecule type" value="Genomic_DNA"/>
</dbReference>
<comment type="caution">
    <text evidence="3">The sequence shown here is derived from an EMBL/GenBank/DDBJ whole genome shotgun (WGS) entry which is preliminary data.</text>
</comment>
<dbReference type="Proteomes" id="UP000078532">
    <property type="component" value="Unassembled WGS sequence"/>
</dbReference>
<dbReference type="InterPro" id="IPR027051">
    <property type="entry name" value="XdhC_Rossmann_dom"/>
</dbReference>